<evidence type="ECO:0000256" key="4">
    <source>
        <dbReference type="ARBA" id="ARBA00022741"/>
    </source>
</evidence>
<evidence type="ECO:0000256" key="7">
    <source>
        <dbReference type="ARBA" id="ARBA00023239"/>
    </source>
</evidence>
<dbReference type="STRING" id="1619234.SAMN05421730_1001247"/>
<proteinExistence type="inferred from homology"/>
<dbReference type="EMBL" id="FMKA01000001">
    <property type="protein sequence ID" value="SCP95025.1"/>
    <property type="molecule type" value="Genomic_DNA"/>
</dbReference>
<keyword evidence="9" id="KW-0028">Amino-acid biosynthesis</keyword>
<dbReference type="Pfam" id="PF24621">
    <property type="entry name" value="DHQS_C"/>
    <property type="match status" value="1"/>
</dbReference>
<dbReference type="NCBIfam" id="TIGR01357">
    <property type="entry name" value="aroB"/>
    <property type="match status" value="1"/>
</dbReference>
<evidence type="ECO:0000256" key="3">
    <source>
        <dbReference type="ARBA" id="ARBA00022723"/>
    </source>
</evidence>
<dbReference type="AlphaFoldDB" id="A0A1D3TNV2"/>
<feature type="binding site" evidence="9">
    <location>
        <position position="266"/>
    </location>
    <ligand>
        <name>Zn(2+)</name>
        <dbReference type="ChEBI" id="CHEBI:29105"/>
    </ligand>
</feature>
<evidence type="ECO:0000256" key="2">
    <source>
        <dbReference type="ARBA" id="ARBA00001947"/>
    </source>
</evidence>
<evidence type="ECO:0000313" key="14">
    <source>
        <dbReference type="Proteomes" id="UP000199315"/>
    </source>
</evidence>
<feature type="domain" description="3-dehydroquinate synthase N-terminal" evidence="11">
    <location>
        <begin position="70"/>
        <end position="181"/>
    </location>
</feature>
<dbReference type="CDD" id="cd08195">
    <property type="entry name" value="DHQS"/>
    <property type="match status" value="1"/>
</dbReference>
<evidence type="ECO:0000313" key="13">
    <source>
        <dbReference type="EMBL" id="SCP95025.1"/>
    </source>
</evidence>
<dbReference type="PIRSF" id="PIRSF001455">
    <property type="entry name" value="DHQ_synth"/>
    <property type="match status" value="1"/>
</dbReference>
<comment type="subcellular location">
    <subcellularLocation>
        <location evidence="9">Cytoplasm</location>
    </subcellularLocation>
</comment>
<comment type="cofactor">
    <cofactor evidence="2">
        <name>Zn(2+)</name>
        <dbReference type="ChEBI" id="CHEBI:29105"/>
    </cofactor>
</comment>
<dbReference type="FunFam" id="3.40.50.1970:FF:000007">
    <property type="entry name" value="Pentafunctional AROM polypeptide"/>
    <property type="match status" value="1"/>
</dbReference>
<feature type="binding site" evidence="9">
    <location>
        <position position="187"/>
    </location>
    <ligand>
        <name>Zn(2+)</name>
        <dbReference type="ChEBI" id="CHEBI:29105"/>
    </ligand>
</feature>
<keyword evidence="9" id="KW-0057">Aromatic amino acid biosynthesis</keyword>
<dbReference type="HAMAP" id="MF_00110">
    <property type="entry name" value="DHQ_synthase"/>
    <property type="match status" value="1"/>
</dbReference>
<dbReference type="InterPro" id="IPR030960">
    <property type="entry name" value="DHQS/DOIS_N"/>
</dbReference>
<feature type="domain" description="3-dehydroquinate synthase C-terminal" evidence="12">
    <location>
        <begin position="184"/>
        <end position="326"/>
    </location>
</feature>
<evidence type="ECO:0000259" key="12">
    <source>
        <dbReference type="Pfam" id="PF24621"/>
    </source>
</evidence>
<sequence length="366" mass="41524">MSKMLTVNYNKKPIYNIIIENSYDRLAEELKALGAENRKICIVTDSNAGSLYSQEVADVLKGISDQVVIFTFEAGEENKTLDTVRGLYEFLIMSRFDRKDILVALGGGVTGDLTGFAAATYLRGIDFIQLPTTLLSQVDSSIGGKTGVDFDSYKNMVGAFHQPRLVYMNISTLNTLNPRQYFSGMGEILKHGLIKDEHYFEWLIENMVEIYEKDPEILEEMIYRSCVIKGRVVEEDPEEKGERALLNFGHTIGHAIEKYMDFKLLHGECVALGSVAAAYISWKRGYLKEDEFLEIRDMFVGFRLPVSMESISLDEIINTVKLDKKMDRGQIRFILLKSIGNAFIDKTVTDDELREATGYLCREIED</sequence>
<comment type="similarity">
    <text evidence="9">Belongs to the sugar phosphate cyclases superfamily. Dehydroquinate synthase family.</text>
</comment>
<dbReference type="InterPro" id="IPR016037">
    <property type="entry name" value="DHQ_synth_AroB"/>
</dbReference>
<evidence type="ECO:0000256" key="10">
    <source>
        <dbReference type="NCBIfam" id="TIGR01357"/>
    </source>
</evidence>
<dbReference type="GO" id="GO:0003856">
    <property type="term" value="F:3-dehydroquinate synthase activity"/>
    <property type="evidence" value="ECO:0007669"/>
    <property type="project" value="UniProtKB-UniRule"/>
</dbReference>
<dbReference type="InterPro" id="IPR050071">
    <property type="entry name" value="Dehydroquinate_synthase"/>
</dbReference>
<dbReference type="Gene3D" id="3.40.50.1970">
    <property type="match status" value="1"/>
</dbReference>
<dbReference type="InterPro" id="IPR030963">
    <property type="entry name" value="DHQ_synth_fam"/>
</dbReference>
<dbReference type="GO" id="GO:0009073">
    <property type="term" value="P:aromatic amino acid family biosynthetic process"/>
    <property type="evidence" value="ECO:0007669"/>
    <property type="project" value="UniProtKB-KW"/>
</dbReference>
<dbReference type="PANTHER" id="PTHR43622">
    <property type="entry name" value="3-DEHYDROQUINATE SYNTHASE"/>
    <property type="match status" value="1"/>
</dbReference>
<comment type="pathway">
    <text evidence="9">Metabolic intermediate biosynthesis; chorismate biosynthesis; chorismate from D-erythrose 4-phosphate and phosphoenolpyruvate: step 2/7.</text>
</comment>
<feature type="binding site" evidence="9">
    <location>
        <begin position="108"/>
        <end position="112"/>
    </location>
    <ligand>
        <name>NAD(+)</name>
        <dbReference type="ChEBI" id="CHEBI:57540"/>
    </ligand>
</feature>
<feature type="binding site" evidence="9">
    <location>
        <position position="145"/>
    </location>
    <ligand>
        <name>NAD(+)</name>
        <dbReference type="ChEBI" id="CHEBI:57540"/>
    </ligand>
</feature>
<dbReference type="GO" id="GO:0000166">
    <property type="term" value="F:nucleotide binding"/>
    <property type="evidence" value="ECO:0007669"/>
    <property type="project" value="UniProtKB-KW"/>
</dbReference>
<keyword evidence="7 9" id="KW-0456">Lyase</keyword>
<dbReference type="SUPFAM" id="SSF56796">
    <property type="entry name" value="Dehydroquinate synthase-like"/>
    <property type="match status" value="1"/>
</dbReference>
<comment type="cofactor">
    <cofactor evidence="1 9">
        <name>NAD(+)</name>
        <dbReference type="ChEBI" id="CHEBI:57540"/>
    </cofactor>
</comment>
<accession>A0A1D3TNV2</accession>
<dbReference type="GO" id="GO:0005737">
    <property type="term" value="C:cytoplasm"/>
    <property type="evidence" value="ECO:0007669"/>
    <property type="project" value="UniProtKB-SubCell"/>
</dbReference>
<keyword evidence="5 9" id="KW-0862">Zinc</keyword>
<feature type="binding site" evidence="9">
    <location>
        <position position="154"/>
    </location>
    <ligand>
        <name>NAD(+)</name>
        <dbReference type="ChEBI" id="CHEBI:57540"/>
    </ligand>
</feature>
<feature type="binding site" evidence="9">
    <location>
        <begin position="172"/>
        <end position="175"/>
    </location>
    <ligand>
        <name>NAD(+)</name>
        <dbReference type="ChEBI" id="CHEBI:57540"/>
    </ligand>
</feature>
<feature type="binding site" evidence="9">
    <location>
        <begin position="132"/>
        <end position="133"/>
    </location>
    <ligand>
        <name>NAD(+)</name>
        <dbReference type="ChEBI" id="CHEBI:57540"/>
    </ligand>
</feature>
<dbReference type="UniPathway" id="UPA00053">
    <property type="reaction ID" value="UER00085"/>
</dbReference>
<keyword evidence="3 9" id="KW-0479">Metal-binding</keyword>
<gene>
    <name evidence="9" type="primary">aroB</name>
    <name evidence="13" type="ORF">SAMN05421730_1001247</name>
</gene>
<dbReference type="GO" id="GO:0008652">
    <property type="term" value="P:amino acid biosynthetic process"/>
    <property type="evidence" value="ECO:0007669"/>
    <property type="project" value="UniProtKB-KW"/>
</dbReference>
<dbReference type="EC" id="4.2.3.4" evidence="9 10"/>
<protein>
    <recommendedName>
        <fullName evidence="9 10">3-dehydroquinate synthase</fullName>
        <shortName evidence="9">DHQS</shortName>
        <ecNumber evidence="9 10">4.2.3.4</ecNumber>
    </recommendedName>
</protein>
<dbReference type="Gene3D" id="1.20.1090.10">
    <property type="entry name" value="Dehydroquinate synthase-like - alpha domain"/>
    <property type="match status" value="1"/>
</dbReference>
<comment type="caution">
    <text evidence="9">Lacks conserved residue(s) required for the propagation of feature annotation.</text>
</comment>
<feature type="binding site" evidence="9">
    <location>
        <position position="250"/>
    </location>
    <ligand>
        <name>Zn(2+)</name>
        <dbReference type="ChEBI" id="CHEBI:29105"/>
    </ligand>
</feature>
<keyword evidence="8 9" id="KW-0170">Cobalt</keyword>
<keyword evidence="9" id="KW-0963">Cytoplasm</keyword>
<evidence type="ECO:0000256" key="9">
    <source>
        <dbReference type="HAMAP-Rule" id="MF_00110"/>
    </source>
</evidence>
<keyword evidence="4 9" id="KW-0547">Nucleotide-binding</keyword>
<evidence type="ECO:0000256" key="1">
    <source>
        <dbReference type="ARBA" id="ARBA00001911"/>
    </source>
</evidence>
<evidence type="ECO:0000256" key="8">
    <source>
        <dbReference type="ARBA" id="ARBA00023285"/>
    </source>
</evidence>
<reference evidence="13 14" key="1">
    <citation type="submission" date="2016-09" db="EMBL/GenBank/DDBJ databases">
        <authorList>
            <person name="Capua I."/>
            <person name="De Benedictis P."/>
            <person name="Joannis T."/>
            <person name="Lombin L.H."/>
            <person name="Cattoli G."/>
        </authorList>
    </citation>
    <scope>NUCLEOTIDE SEQUENCE [LARGE SCALE GENOMIC DNA]</scope>
    <source>
        <strain evidence="13 14">GluBS11</strain>
    </source>
</reference>
<dbReference type="OrthoDB" id="9806583at2"/>
<evidence type="ECO:0000256" key="5">
    <source>
        <dbReference type="ARBA" id="ARBA00022833"/>
    </source>
</evidence>
<comment type="function">
    <text evidence="9">Catalyzes the conversion of 3-deoxy-D-arabino-heptulosonate 7-phosphate (DAHP) to dehydroquinate (DHQ).</text>
</comment>
<organism evidence="13 14">
    <name type="scientific">Anaerobium acetethylicum</name>
    <dbReference type="NCBI Taxonomy" id="1619234"/>
    <lineage>
        <taxon>Bacteria</taxon>
        <taxon>Bacillati</taxon>
        <taxon>Bacillota</taxon>
        <taxon>Clostridia</taxon>
        <taxon>Lachnospirales</taxon>
        <taxon>Lachnospiraceae</taxon>
        <taxon>Anaerobium</taxon>
    </lineage>
</organism>
<comment type="cofactor">
    <cofactor evidence="9">
        <name>Co(2+)</name>
        <dbReference type="ChEBI" id="CHEBI:48828"/>
    </cofactor>
    <cofactor evidence="9">
        <name>Zn(2+)</name>
        <dbReference type="ChEBI" id="CHEBI:29105"/>
    </cofactor>
    <text evidence="9">Binds 1 divalent metal cation per subunit. Can use either Co(2+) or Zn(2+).</text>
</comment>
<dbReference type="RefSeq" id="WP_091228924.1">
    <property type="nucleotide sequence ID" value="NZ_FMKA01000001.1"/>
</dbReference>
<keyword evidence="6 9" id="KW-0520">NAD</keyword>
<dbReference type="PANTHER" id="PTHR43622:SF1">
    <property type="entry name" value="3-DEHYDROQUINATE SYNTHASE"/>
    <property type="match status" value="1"/>
</dbReference>
<comment type="catalytic activity">
    <reaction evidence="9">
        <text>7-phospho-2-dehydro-3-deoxy-D-arabino-heptonate = 3-dehydroquinate + phosphate</text>
        <dbReference type="Rhea" id="RHEA:21968"/>
        <dbReference type="ChEBI" id="CHEBI:32364"/>
        <dbReference type="ChEBI" id="CHEBI:43474"/>
        <dbReference type="ChEBI" id="CHEBI:58394"/>
        <dbReference type="EC" id="4.2.3.4"/>
    </reaction>
</comment>
<dbReference type="GO" id="GO:0046872">
    <property type="term" value="F:metal ion binding"/>
    <property type="evidence" value="ECO:0007669"/>
    <property type="project" value="UniProtKB-KW"/>
</dbReference>
<dbReference type="GO" id="GO:0009423">
    <property type="term" value="P:chorismate biosynthetic process"/>
    <property type="evidence" value="ECO:0007669"/>
    <property type="project" value="UniProtKB-UniRule"/>
</dbReference>
<evidence type="ECO:0000256" key="6">
    <source>
        <dbReference type="ARBA" id="ARBA00023027"/>
    </source>
</evidence>
<dbReference type="Proteomes" id="UP000199315">
    <property type="component" value="Unassembled WGS sequence"/>
</dbReference>
<keyword evidence="14" id="KW-1185">Reference proteome</keyword>
<name>A0A1D3TNV2_9FIRM</name>
<evidence type="ECO:0000259" key="11">
    <source>
        <dbReference type="Pfam" id="PF01761"/>
    </source>
</evidence>
<dbReference type="Pfam" id="PF01761">
    <property type="entry name" value="DHQ_synthase"/>
    <property type="match status" value="1"/>
</dbReference>
<dbReference type="InterPro" id="IPR056179">
    <property type="entry name" value="DHQS_C"/>
</dbReference>